<name>A0A3D8PXG2_9BACI</name>
<dbReference type="SUPFAM" id="SSF46785">
    <property type="entry name" value="Winged helix' DNA-binding domain"/>
    <property type="match status" value="1"/>
</dbReference>
<dbReference type="Pfam" id="PF12802">
    <property type="entry name" value="MarR_2"/>
    <property type="match status" value="1"/>
</dbReference>
<organism evidence="2 3">
    <name type="scientific">Oceanobacillus arenosus</name>
    <dbReference type="NCBI Taxonomy" id="1229153"/>
    <lineage>
        <taxon>Bacteria</taxon>
        <taxon>Bacillati</taxon>
        <taxon>Bacillota</taxon>
        <taxon>Bacilli</taxon>
        <taxon>Bacillales</taxon>
        <taxon>Bacillaceae</taxon>
        <taxon>Oceanobacillus</taxon>
    </lineage>
</organism>
<dbReference type="Proteomes" id="UP000257143">
    <property type="component" value="Unassembled WGS sequence"/>
</dbReference>
<dbReference type="EMBL" id="PIOC01000007">
    <property type="protein sequence ID" value="RDW20840.1"/>
    <property type="molecule type" value="Genomic_DNA"/>
</dbReference>
<sequence>MDLFLPHKERNNLKKNVVNFDQAERNARKRDLEIQEEKFKQAHHGIDEEEINKAMQTLSKATGGKELFVGTKRSPQSKVKFAQFIQDNWNHALEIGYFTDEEMLFLLRIQRFLQFKSNCIVDDIHSRSAVPMSQKQIADRLKTDKSKVSRIVNRLVDKGVIVKANG</sequence>
<protein>
    <recommendedName>
        <fullName evidence="1">HTH marR-type domain-containing protein</fullName>
    </recommendedName>
</protein>
<feature type="non-terminal residue" evidence="2">
    <location>
        <position position="166"/>
    </location>
</feature>
<comment type="caution">
    <text evidence="2">The sequence shown here is derived from an EMBL/GenBank/DDBJ whole genome shotgun (WGS) entry which is preliminary data.</text>
</comment>
<reference evidence="3" key="1">
    <citation type="submission" date="2017-11" db="EMBL/GenBank/DDBJ databases">
        <authorList>
            <person name="Zhu W."/>
        </authorList>
    </citation>
    <scope>NUCLEOTIDE SEQUENCE [LARGE SCALE GENOMIC DNA]</scope>
    <source>
        <strain evidence="3">CAU 1183</strain>
    </source>
</reference>
<dbReference type="AlphaFoldDB" id="A0A3D8PXG2"/>
<evidence type="ECO:0000259" key="1">
    <source>
        <dbReference type="Pfam" id="PF12802"/>
    </source>
</evidence>
<feature type="domain" description="HTH marR-type" evidence="1">
    <location>
        <begin position="131"/>
        <end position="163"/>
    </location>
</feature>
<dbReference type="InterPro" id="IPR036390">
    <property type="entry name" value="WH_DNA-bd_sf"/>
</dbReference>
<dbReference type="InterPro" id="IPR036388">
    <property type="entry name" value="WH-like_DNA-bd_sf"/>
</dbReference>
<evidence type="ECO:0000313" key="2">
    <source>
        <dbReference type="EMBL" id="RDW20840.1"/>
    </source>
</evidence>
<dbReference type="Gene3D" id="1.10.10.10">
    <property type="entry name" value="Winged helix-like DNA-binding domain superfamily/Winged helix DNA-binding domain"/>
    <property type="match status" value="1"/>
</dbReference>
<evidence type="ECO:0000313" key="3">
    <source>
        <dbReference type="Proteomes" id="UP000257143"/>
    </source>
</evidence>
<dbReference type="OrthoDB" id="2079901at2"/>
<keyword evidence="3" id="KW-1185">Reference proteome</keyword>
<dbReference type="GO" id="GO:0003700">
    <property type="term" value="F:DNA-binding transcription factor activity"/>
    <property type="evidence" value="ECO:0007669"/>
    <property type="project" value="InterPro"/>
</dbReference>
<proteinExistence type="predicted"/>
<accession>A0A3D8PXG2</accession>
<gene>
    <name evidence="2" type="ORF">CWR48_04575</name>
</gene>
<dbReference type="InterPro" id="IPR000835">
    <property type="entry name" value="HTH_MarR-typ"/>
</dbReference>